<protein>
    <recommendedName>
        <fullName evidence="6">RING-type domain-containing protein</fullName>
    </recommendedName>
</protein>
<dbReference type="PROSITE" id="PS50089">
    <property type="entry name" value="ZF_RING_2"/>
    <property type="match status" value="1"/>
</dbReference>
<feature type="region of interest" description="Disordered" evidence="5">
    <location>
        <begin position="1"/>
        <end position="20"/>
    </location>
</feature>
<keyword evidence="3" id="KW-0862">Zinc</keyword>
<dbReference type="Pfam" id="PF13639">
    <property type="entry name" value="zf-RING_2"/>
    <property type="match status" value="1"/>
</dbReference>
<gene>
    <name evidence="7" type="ORF">BSTOLATCC_MIC46668</name>
</gene>
<keyword evidence="1" id="KW-0479">Metal-binding</keyword>
<evidence type="ECO:0000256" key="3">
    <source>
        <dbReference type="ARBA" id="ARBA00022833"/>
    </source>
</evidence>
<dbReference type="InterPro" id="IPR001841">
    <property type="entry name" value="Znf_RING"/>
</dbReference>
<evidence type="ECO:0000259" key="6">
    <source>
        <dbReference type="PROSITE" id="PS50089"/>
    </source>
</evidence>
<dbReference type="Gene3D" id="3.30.40.10">
    <property type="entry name" value="Zinc/RING finger domain, C3HC4 (zinc finger)"/>
    <property type="match status" value="1"/>
</dbReference>
<dbReference type="SUPFAM" id="SSF57850">
    <property type="entry name" value="RING/U-box"/>
    <property type="match status" value="1"/>
</dbReference>
<dbReference type="AlphaFoldDB" id="A0AAU9JVU8"/>
<dbReference type="InterPro" id="IPR051834">
    <property type="entry name" value="RING_finger_E3_ligase"/>
</dbReference>
<dbReference type="Proteomes" id="UP001162131">
    <property type="component" value="Unassembled WGS sequence"/>
</dbReference>
<dbReference type="Gene3D" id="3.10.330.10">
    <property type="match status" value="1"/>
</dbReference>
<evidence type="ECO:0000256" key="4">
    <source>
        <dbReference type="PROSITE-ProRule" id="PRU00175"/>
    </source>
</evidence>
<keyword evidence="2 4" id="KW-0863">Zinc-finger</keyword>
<dbReference type="GO" id="GO:0006511">
    <property type="term" value="P:ubiquitin-dependent protein catabolic process"/>
    <property type="evidence" value="ECO:0007669"/>
    <property type="project" value="TreeGrafter"/>
</dbReference>
<feature type="compositionally biased region" description="Low complexity" evidence="5">
    <location>
        <begin position="1"/>
        <end position="13"/>
    </location>
</feature>
<dbReference type="GO" id="GO:0061630">
    <property type="term" value="F:ubiquitin protein ligase activity"/>
    <property type="evidence" value="ECO:0007669"/>
    <property type="project" value="TreeGrafter"/>
</dbReference>
<dbReference type="GO" id="GO:0005634">
    <property type="term" value="C:nucleus"/>
    <property type="evidence" value="ECO:0007669"/>
    <property type="project" value="TreeGrafter"/>
</dbReference>
<sequence>MGNSSSENSQNSSFEDDRFTPETEFTPASFIPTSSGNWHTVGLAVTRRSNYVQQVGYMKCAKIKDPPTIKEIYFDCPNCKVKLFDGGLCKKVYCECGKTYERNDEDEIFESEGNRQRDFRDLFREINNVPSVTYIPELVSISFGLFREGAPAEFMIGGRANFPTIFTYYLAPFFTARLRCLGIGEYFSYGETKFKVLGSFPSFGIITESTVIYCSEILTENPINRVQILPTVFSTLSHDISGEITSILKYKHLHTGEYLFINSNEYIVTASQPTDGVIDPRTQFYYEGDPLEPIQTVNMIPYLEDLTFYYQALSRSHLIEEILCDFILPWAQGFRRVISKNQIITIDGIGFLINNCWPERGIIVDETLIIFDGSMARRYSSDPPQIMFSGGNIYVRRTQMSEDPMVVLARHLLSMQQAMGQMGAPELNGAADENIQSLPTHIMQTLPQDPEAAKCMVCLCGYEIGEEVRTLPCFHMFHVRCVDEWLRRSALCPLCKTSIDTN</sequence>
<accession>A0AAU9JVU8</accession>
<feature type="domain" description="RING-type" evidence="6">
    <location>
        <begin position="455"/>
        <end position="496"/>
    </location>
</feature>
<dbReference type="PANTHER" id="PTHR45931:SF23">
    <property type="entry name" value="OS12G0134500 PROTEIN"/>
    <property type="match status" value="1"/>
</dbReference>
<dbReference type="EMBL" id="CAJZBQ010000046">
    <property type="protein sequence ID" value="CAG9328676.1"/>
    <property type="molecule type" value="Genomic_DNA"/>
</dbReference>
<evidence type="ECO:0000313" key="7">
    <source>
        <dbReference type="EMBL" id="CAG9328676.1"/>
    </source>
</evidence>
<organism evidence="7 8">
    <name type="scientific">Blepharisma stoltei</name>
    <dbReference type="NCBI Taxonomy" id="1481888"/>
    <lineage>
        <taxon>Eukaryota</taxon>
        <taxon>Sar</taxon>
        <taxon>Alveolata</taxon>
        <taxon>Ciliophora</taxon>
        <taxon>Postciliodesmatophora</taxon>
        <taxon>Heterotrichea</taxon>
        <taxon>Heterotrichida</taxon>
        <taxon>Blepharismidae</taxon>
        <taxon>Blepharisma</taxon>
    </lineage>
</organism>
<dbReference type="PANTHER" id="PTHR45931">
    <property type="entry name" value="SI:CH211-59O9.10"/>
    <property type="match status" value="1"/>
</dbReference>
<evidence type="ECO:0000256" key="5">
    <source>
        <dbReference type="SAM" id="MobiDB-lite"/>
    </source>
</evidence>
<dbReference type="SMART" id="SM00184">
    <property type="entry name" value="RING"/>
    <property type="match status" value="1"/>
</dbReference>
<name>A0AAU9JVU8_9CILI</name>
<dbReference type="InterPro" id="IPR013083">
    <property type="entry name" value="Znf_RING/FYVE/PHD"/>
</dbReference>
<evidence type="ECO:0000256" key="1">
    <source>
        <dbReference type="ARBA" id="ARBA00022723"/>
    </source>
</evidence>
<keyword evidence="8" id="KW-1185">Reference proteome</keyword>
<dbReference type="GO" id="GO:0008270">
    <property type="term" value="F:zinc ion binding"/>
    <property type="evidence" value="ECO:0007669"/>
    <property type="project" value="UniProtKB-KW"/>
</dbReference>
<comment type="caution">
    <text evidence="7">The sequence shown here is derived from an EMBL/GenBank/DDBJ whole genome shotgun (WGS) entry which is preliminary data.</text>
</comment>
<proteinExistence type="predicted"/>
<reference evidence="7" key="1">
    <citation type="submission" date="2021-09" db="EMBL/GenBank/DDBJ databases">
        <authorList>
            <consortium name="AG Swart"/>
            <person name="Singh M."/>
            <person name="Singh A."/>
            <person name="Seah K."/>
            <person name="Emmerich C."/>
        </authorList>
    </citation>
    <scope>NUCLEOTIDE SEQUENCE</scope>
    <source>
        <strain evidence="7">ATCC30299</strain>
    </source>
</reference>
<evidence type="ECO:0000313" key="8">
    <source>
        <dbReference type="Proteomes" id="UP001162131"/>
    </source>
</evidence>
<evidence type="ECO:0000256" key="2">
    <source>
        <dbReference type="ARBA" id="ARBA00022771"/>
    </source>
</evidence>